<keyword evidence="1" id="KW-0472">Membrane</keyword>
<dbReference type="PANTHER" id="PTHR39430:SF1">
    <property type="entry name" value="PROTEASE"/>
    <property type="match status" value="1"/>
</dbReference>
<dbReference type="Pfam" id="PF02517">
    <property type="entry name" value="Rce1-like"/>
    <property type="match status" value="1"/>
</dbReference>
<protein>
    <submittedName>
        <fullName evidence="3">CPBP family intramembrane glutamic endopeptidase</fullName>
        <ecNumber evidence="3">3.4.-.-</ecNumber>
    </submittedName>
</protein>
<feature type="transmembrane region" description="Helical" evidence="1">
    <location>
        <begin position="116"/>
        <end position="139"/>
    </location>
</feature>
<feature type="transmembrane region" description="Helical" evidence="1">
    <location>
        <begin position="182"/>
        <end position="202"/>
    </location>
</feature>
<proteinExistence type="predicted"/>
<feature type="transmembrane region" description="Helical" evidence="1">
    <location>
        <begin position="295"/>
        <end position="316"/>
    </location>
</feature>
<evidence type="ECO:0000259" key="2">
    <source>
        <dbReference type="Pfam" id="PF02517"/>
    </source>
</evidence>
<dbReference type="PANTHER" id="PTHR39430">
    <property type="entry name" value="MEMBRANE-ASSOCIATED PROTEASE-RELATED"/>
    <property type="match status" value="1"/>
</dbReference>
<keyword evidence="3" id="KW-0378">Hydrolase</keyword>
<sequence length="324" mass="35880">MTRLLQHELVKLFLFIILSFLGAALLSPHLYAWGKDLAATHGPFLTEPEFWDSPTIWLAEKCDSARFSRFFNRSLMATALLLLFPLIRSLRSKGTTGVKAPFSQRIKPGPQGWKDLAAGLLFSAGFLTLLVVTIYLLGWTEMESDFSLGKAIQKAIVPAIIVSLLEEWLFRGVLYDVLMRKLNATQTIIGLSLFFAAVHFLAPPKGVTVADPRHFLAGFEMLALIGQKFLNAASFFGVFLTLFVVGATLAYTRLKTGKLWLAIGLHTGWVFSLKFTNKLTDPTGEAPPLLYNGSIMDGILPLLTLVLTALCLVYYLRPRKLGPS</sequence>
<feature type="transmembrane region" description="Helical" evidence="1">
    <location>
        <begin position="259"/>
        <end position="275"/>
    </location>
</feature>
<dbReference type="EC" id="3.4.-.-" evidence="3"/>
<feature type="transmembrane region" description="Helical" evidence="1">
    <location>
        <begin position="229"/>
        <end position="252"/>
    </location>
</feature>
<evidence type="ECO:0000313" key="4">
    <source>
        <dbReference type="Proteomes" id="UP001597297"/>
    </source>
</evidence>
<evidence type="ECO:0000256" key="1">
    <source>
        <dbReference type="SAM" id="Phobius"/>
    </source>
</evidence>
<organism evidence="3 4">
    <name type="scientific">Rubritalea spongiae</name>
    <dbReference type="NCBI Taxonomy" id="430797"/>
    <lineage>
        <taxon>Bacteria</taxon>
        <taxon>Pseudomonadati</taxon>
        <taxon>Verrucomicrobiota</taxon>
        <taxon>Verrucomicrobiia</taxon>
        <taxon>Verrucomicrobiales</taxon>
        <taxon>Rubritaleaceae</taxon>
        <taxon>Rubritalea</taxon>
    </lineage>
</organism>
<feature type="transmembrane region" description="Helical" evidence="1">
    <location>
        <begin position="12"/>
        <end position="33"/>
    </location>
</feature>
<dbReference type="Proteomes" id="UP001597297">
    <property type="component" value="Unassembled WGS sequence"/>
</dbReference>
<dbReference type="EMBL" id="JBHUJC010000003">
    <property type="protein sequence ID" value="MFD2275195.1"/>
    <property type="molecule type" value="Genomic_DNA"/>
</dbReference>
<keyword evidence="1" id="KW-0812">Transmembrane</keyword>
<evidence type="ECO:0000313" key="3">
    <source>
        <dbReference type="EMBL" id="MFD2275195.1"/>
    </source>
</evidence>
<gene>
    <name evidence="3" type="ORF">ACFSQZ_01830</name>
</gene>
<reference evidence="4" key="1">
    <citation type="journal article" date="2019" name="Int. J. Syst. Evol. Microbiol.">
        <title>The Global Catalogue of Microorganisms (GCM) 10K type strain sequencing project: providing services to taxonomists for standard genome sequencing and annotation.</title>
        <authorList>
            <consortium name="The Broad Institute Genomics Platform"/>
            <consortium name="The Broad Institute Genome Sequencing Center for Infectious Disease"/>
            <person name="Wu L."/>
            <person name="Ma J."/>
        </authorList>
    </citation>
    <scope>NUCLEOTIDE SEQUENCE [LARGE SCALE GENOMIC DNA]</scope>
    <source>
        <strain evidence="4">JCM 16545</strain>
    </source>
</reference>
<feature type="domain" description="CAAX prenyl protease 2/Lysostaphin resistance protein A-like" evidence="2">
    <location>
        <begin position="155"/>
        <end position="270"/>
    </location>
</feature>
<comment type="caution">
    <text evidence="3">The sequence shown here is derived from an EMBL/GenBank/DDBJ whole genome shotgun (WGS) entry which is preliminary data.</text>
</comment>
<keyword evidence="4" id="KW-1185">Reference proteome</keyword>
<name>A0ABW5E1D4_9BACT</name>
<dbReference type="InterPro" id="IPR003675">
    <property type="entry name" value="Rce1/LyrA-like_dom"/>
</dbReference>
<dbReference type="GO" id="GO:0016787">
    <property type="term" value="F:hydrolase activity"/>
    <property type="evidence" value="ECO:0007669"/>
    <property type="project" value="UniProtKB-KW"/>
</dbReference>
<keyword evidence="1" id="KW-1133">Transmembrane helix</keyword>
<accession>A0ABW5E1D4</accession>